<accession>A0A0E9SJ94</accession>
<dbReference type="EMBL" id="GBXM01067206">
    <property type="protein sequence ID" value="JAH41371.1"/>
    <property type="molecule type" value="Transcribed_RNA"/>
</dbReference>
<organism evidence="2">
    <name type="scientific">Anguilla anguilla</name>
    <name type="common">European freshwater eel</name>
    <name type="synonym">Muraena anguilla</name>
    <dbReference type="NCBI Taxonomy" id="7936"/>
    <lineage>
        <taxon>Eukaryota</taxon>
        <taxon>Metazoa</taxon>
        <taxon>Chordata</taxon>
        <taxon>Craniata</taxon>
        <taxon>Vertebrata</taxon>
        <taxon>Euteleostomi</taxon>
        <taxon>Actinopterygii</taxon>
        <taxon>Neopterygii</taxon>
        <taxon>Teleostei</taxon>
        <taxon>Anguilliformes</taxon>
        <taxon>Anguillidae</taxon>
        <taxon>Anguilla</taxon>
    </lineage>
</organism>
<feature type="chain" id="PRO_5002432437" description="Secreted protein" evidence="1">
    <location>
        <begin position="24"/>
        <end position="96"/>
    </location>
</feature>
<reference evidence="2" key="1">
    <citation type="submission" date="2014-11" db="EMBL/GenBank/DDBJ databases">
        <authorList>
            <person name="Amaro Gonzalez C."/>
        </authorList>
    </citation>
    <scope>NUCLEOTIDE SEQUENCE</scope>
</reference>
<proteinExistence type="predicted"/>
<reference evidence="2" key="2">
    <citation type="journal article" date="2015" name="Fish Shellfish Immunol.">
        <title>Early steps in the European eel (Anguilla anguilla)-Vibrio vulnificus interaction in the gills: Role of the RtxA13 toxin.</title>
        <authorList>
            <person name="Callol A."/>
            <person name="Pajuelo D."/>
            <person name="Ebbesson L."/>
            <person name="Teles M."/>
            <person name="MacKenzie S."/>
            <person name="Amaro C."/>
        </authorList>
    </citation>
    <scope>NUCLEOTIDE SEQUENCE</scope>
</reference>
<dbReference type="AlphaFoldDB" id="A0A0E9SJ94"/>
<evidence type="ECO:0000256" key="1">
    <source>
        <dbReference type="SAM" id="SignalP"/>
    </source>
</evidence>
<evidence type="ECO:0000313" key="2">
    <source>
        <dbReference type="EMBL" id="JAH41371.1"/>
    </source>
</evidence>
<feature type="signal peptide" evidence="1">
    <location>
        <begin position="1"/>
        <end position="23"/>
    </location>
</feature>
<protein>
    <recommendedName>
        <fullName evidence="3">Secreted protein</fullName>
    </recommendedName>
</protein>
<sequence>MCMFSSSFLKRRVRIFCTHLCLAAVHFPCDCSLCFPQCPWQEVCSLCHRCTDWLRALDTGTRHCGNRVFLKKPLVPTLFSRKRNRVSVTKTLYDIS</sequence>
<evidence type="ECO:0008006" key="3">
    <source>
        <dbReference type="Google" id="ProtNLM"/>
    </source>
</evidence>
<keyword evidence="1" id="KW-0732">Signal</keyword>
<name>A0A0E9SJ94_ANGAN</name>